<feature type="transmembrane region" description="Helical" evidence="2">
    <location>
        <begin position="12"/>
        <end position="33"/>
    </location>
</feature>
<feature type="transmembrane region" description="Helical" evidence="2">
    <location>
        <begin position="82"/>
        <end position="106"/>
    </location>
</feature>
<evidence type="ECO:0000313" key="3">
    <source>
        <dbReference type="EMBL" id="KAK7484967.1"/>
    </source>
</evidence>
<evidence type="ECO:0000256" key="2">
    <source>
        <dbReference type="SAM" id="Phobius"/>
    </source>
</evidence>
<dbReference type="AlphaFoldDB" id="A0ABD0KD75"/>
<organism evidence="3 4">
    <name type="scientific">Batillaria attramentaria</name>
    <dbReference type="NCBI Taxonomy" id="370345"/>
    <lineage>
        <taxon>Eukaryota</taxon>
        <taxon>Metazoa</taxon>
        <taxon>Spiralia</taxon>
        <taxon>Lophotrochozoa</taxon>
        <taxon>Mollusca</taxon>
        <taxon>Gastropoda</taxon>
        <taxon>Caenogastropoda</taxon>
        <taxon>Sorbeoconcha</taxon>
        <taxon>Cerithioidea</taxon>
        <taxon>Batillariidae</taxon>
        <taxon>Batillaria</taxon>
    </lineage>
</organism>
<name>A0ABD0KD75_9CAEN</name>
<keyword evidence="2" id="KW-0472">Membrane</keyword>
<protein>
    <recommendedName>
        <fullName evidence="5">Claudin</fullName>
    </recommendedName>
</protein>
<evidence type="ECO:0000256" key="1">
    <source>
        <dbReference type="SAM" id="MobiDB-lite"/>
    </source>
</evidence>
<comment type="caution">
    <text evidence="3">The sequence shown here is derived from an EMBL/GenBank/DDBJ whole genome shotgun (WGS) entry which is preliminary data.</text>
</comment>
<feature type="transmembrane region" description="Helical" evidence="2">
    <location>
        <begin position="148"/>
        <end position="172"/>
    </location>
</feature>
<reference evidence="3 4" key="1">
    <citation type="journal article" date="2023" name="Sci. Data">
        <title>Genome assembly of the Korean intertidal mud-creeper Batillaria attramentaria.</title>
        <authorList>
            <person name="Patra A.K."/>
            <person name="Ho P.T."/>
            <person name="Jun S."/>
            <person name="Lee S.J."/>
            <person name="Kim Y."/>
            <person name="Won Y.J."/>
        </authorList>
    </citation>
    <scope>NUCLEOTIDE SEQUENCE [LARGE SCALE GENOMIC DNA]</scope>
    <source>
        <strain evidence="3">Wonlab-2016</strain>
    </source>
</reference>
<keyword evidence="2" id="KW-1133">Transmembrane helix</keyword>
<sequence>MDFIQRLQSTPVLFIVAFILVGESCVVFLTGFAGNDWFTIRSNTYGLWKVCLANDYGYGNRSYVCESLSNLYEYDLYKQSILAARLMCFVSLGCQVGAAALLLTLVFRSRKTWATSACVCCAGASGAGIIGAVVFFANELHEDAMRSWGGVLVIMAAVMQAHAAVCIVLPVVRGQAVFEDSQPRVAPIGGSQGQILGYPNQQYGTVQVPPQYQATPQGVPGGYLGAPHQCVPAPYQGPPSQGVPAGYQGAQARGEPNKTRDGPVPAST</sequence>
<keyword evidence="4" id="KW-1185">Reference proteome</keyword>
<keyword evidence="2" id="KW-0812">Transmembrane</keyword>
<accession>A0ABD0KD75</accession>
<gene>
    <name evidence="3" type="ORF">BaRGS_00023745</name>
</gene>
<proteinExistence type="predicted"/>
<dbReference type="Proteomes" id="UP001519460">
    <property type="component" value="Unassembled WGS sequence"/>
</dbReference>
<feature type="transmembrane region" description="Helical" evidence="2">
    <location>
        <begin position="113"/>
        <end position="136"/>
    </location>
</feature>
<dbReference type="EMBL" id="JACVVK020000201">
    <property type="protein sequence ID" value="KAK7484967.1"/>
    <property type="molecule type" value="Genomic_DNA"/>
</dbReference>
<evidence type="ECO:0008006" key="5">
    <source>
        <dbReference type="Google" id="ProtNLM"/>
    </source>
</evidence>
<feature type="region of interest" description="Disordered" evidence="1">
    <location>
        <begin position="230"/>
        <end position="268"/>
    </location>
</feature>
<evidence type="ECO:0000313" key="4">
    <source>
        <dbReference type="Proteomes" id="UP001519460"/>
    </source>
</evidence>